<keyword evidence="9" id="KW-1185">Reference proteome</keyword>
<comment type="catalytic activity">
    <reaction evidence="6">
        <text>a carboxylate + ATP + NADPH + H(+) = an aldehyde + AMP + diphosphate + NADP(+)</text>
        <dbReference type="Rhea" id="RHEA:50916"/>
        <dbReference type="ChEBI" id="CHEBI:15378"/>
        <dbReference type="ChEBI" id="CHEBI:17478"/>
        <dbReference type="ChEBI" id="CHEBI:29067"/>
        <dbReference type="ChEBI" id="CHEBI:30616"/>
        <dbReference type="ChEBI" id="CHEBI:33019"/>
        <dbReference type="ChEBI" id="CHEBI:57783"/>
        <dbReference type="ChEBI" id="CHEBI:58349"/>
        <dbReference type="ChEBI" id="CHEBI:456215"/>
    </reaction>
</comment>
<proteinExistence type="inferred from homology"/>
<feature type="binding site" evidence="6">
    <location>
        <begin position="468"/>
        <end position="471"/>
    </location>
    <ligand>
        <name>AMP</name>
        <dbReference type="ChEBI" id="CHEBI:456215"/>
    </ligand>
</feature>
<dbReference type="CDD" id="cd05235">
    <property type="entry name" value="SDR_e1"/>
    <property type="match status" value="1"/>
</dbReference>
<feature type="binding site" evidence="6">
    <location>
        <position position="383"/>
    </location>
    <ligand>
        <name>AMP</name>
        <dbReference type="ChEBI" id="CHEBI:456215"/>
    </ligand>
</feature>
<comment type="domain">
    <text evidence="6">The N-terminal domain likely catalyzes substrate activation by formation of an initial acyl-AMP intermediate, the central region contains the phosphopantetheine attachment site, and the C-terminal domain catalyzes the reduction by NADPH of the intermediate thioester formed from the attack of the phosphopantetheine thiol at the carbonyl carbon of acyl-AMP.</text>
</comment>
<feature type="binding site" evidence="6">
    <location>
        <begin position="378"/>
        <end position="379"/>
    </location>
    <ligand>
        <name>AMP</name>
        <dbReference type="ChEBI" id="CHEBI:456215"/>
    </ligand>
</feature>
<comment type="caution">
    <text evidence="8">The sequence shown here is derived from an EMBL/GenBank/DDBJ whole genome shotgun (WGS) entry which is preliminary data.</text>
</comment>
<dbReference type="Pfam" id="PF00550">
    <property type="entry name" value="PP-binding"/>
    <property type="match status" value="1"/>
</dbReference>
<dbReference type="InterPro" id="IPR010080">
    <property type="entry name" value="Thioester_reductase-like_dom"/>
</dbReference>
<dbReference type="Gene3D" id="1.10.1200.10">
    <property type="entry name" value="ACP-like"/>
    <property type="match status" value="1"/>
</dbReference>
<dbReference type="InterPro" id="IPR045851">
    <property type="entry name" value="AMP-bd_C_sf"/>
</dbReference>
<dbReference type="SUPFAM" id="SSF47336">
    <property type="entry name" value="ACP-like"/>
    <property type="match status" value="1"/>
</dbReference>
<feature type="binding site" evidence="6">
    <location>
        <position position="357"/>
    </location>
    <ligand>
        <name>AMP</name>
        <dbReference type="ChEBI" id="CHEBI:456215"/>
    </ligand>
</feature>
<comment type="similarity">
    <text evidence="6">Belongs to the ATP-dependent AMP-binding enzyme family. Carboxylic acid reductase subfamily.</text>
</comment>
<dbReference type="GO" id="GO:0050661">
    <property type="term" value="F:NADP binding"/>
    <property type="evidence" value="ECO:0007669"/>
    <property type="project" value="UniProtKB-UniRule"/>
</dbReference>
<keyword evidence="4 6" id="KW-0067">ATP-binding</keyword>
<keyword evidence="6" id="KW-0521">NADP</keyword>
<keyword evidence="2 6" id="KW-0597">Phosphoprotein</keyword>
<dbReference type="NCBIfam" id="NF041592">
    <property type="entry name" value="carboxyl_red"/>
    <property type="match status" value="1"/>
</dbReference>
<evidence type="ECO:0000259" key="7">
    <source>
        <dbReference type="PROSITE" id="PS50075"/>
    </source>
</evidence>
<feature type="binding site" evidence="6">
    <location>
        <position position="773"/>
    </location>
    <ligand>
        <name>NADP(+)</name>
        <dbReference type="ChEBI" id="CHEBI:58349"/>
    </ligand>
</feature>
<keyword evidence="1 6" id="KW-0596">Phosphopantetheine</keyword>
<evidence type="ECO:0000256" key="6">
    <source>
        <dbReference type="HAMAP-Rule" id="MF_02247"/>
    </source>
</evidence>
<dbReference type="Gene3D" id="3.40.50.12780">
    <property type="entry name" value="N-terminal domain of ligase-like"/>
    <property type="match status" value="1"/>
</dbReference>
<evidence type="ECO:0000256" key="2">
    <source>
        <dbReference type="ARBA" id="ARBA00022553"/>
    </source>
</evidence>
<dbReference type="PROSITE" id="PS50075">
    <property type="entry name" value="CARRIER"/>
    <property type="match status" value="1"/>
</dbReference>
<feature type="binding site" evidence="6">
    <location>
        <position position="763"/>
    </location>
    <ligand>
        <name>NADP(+)</name>
        <dbReference type="ChEBI" id="CHEBI:58349"/>
    </ligand>
</feature>
<dbReference type="GO" id="GO:0004467">
    <property type="term" value="F:long-chain fatty acid-CoA ligase activity"/>
    <property type="evidence" value="ECO:0007669"/>
    <property type="project" value="UniProtKB-EC"/>
</dbReference>
<feature type="modified residue" description="O-(pantetheine 4'-phosphoryl)serine" evidence="6">
    <location>
        <position position="639"/>
    </location>
</feature>
<dbReference type="Gene3D" id="3.30.300.30">
    <property type="match status" value="1"/>
</dbReference>
<feature type="binding site" evidence="6">
    <location>
        <begin position="828"/>
        <end position="830"/>
    </location>
    <ligand>
        <name>NADP(+)</name>
        <dbReference type="ChEBI" id="CHEBI:58349"/>
    </ligand>
</feature>
<evidence type="ECO:0000256" key="4">
    <source>
        <dbReference type="ARBA" id="ARBA00022840"/>
    </source>
</evidence>
<dbReference type="GO" id="GO:0016020">
    <property type="term" value="C:membrane"/>
    <property type="evidence" value="ECO:0007669"/>
    <property type="project" value="TreeGrafter"/>
</dbReference>
<evidence type="ECO:0000256" key="3">
    <source>
        <dbReference type="ARBA" id="ARBA00022741"/>
    </source>
</evidence>
<dbReference type="PROSITE" id="PS00455">
    <property type="entry name" value="AMP_BINDING"/>
    <property type="match status" value="1"/>
</dbReference>
<dbReference type="RefSeq" id="WP_211353236.1">
    <property type="nucleotide sequence ID" value="NZ_CP144375.1"/>
</dbReference>
<sequence length="1117" mass="121965">MSTDDREAELYARDPQVRDARPDDAITAALREPGLSLDRQVELVMSGYSDRPALGDRAAETVTDPATGRATRRLLPRFDTVTYGELWERAAAISTEWRQTLKPGDVVCSLGFTSGDYVTIDLACIRSGALSVPLQNSATAASLKPIIAETEPVLMATSIALVDVAIGATEDSASLRRIVVFDYHPEVDDEREKFEAARQQLAAKGIALDTLSTVVENGRQLPPVPAHGWEPDELALLVYTSGSTGTPKGAMYPSWLVGTLWRGVFQISRQTMPSIGLNYMPLNHVAGRIMVVKSLIRGGTCYFTARSDLSTLFEDFELARPTEAMLVPRVCDMLYQRHRHDDARLLGGRMLWAMTGSAPLSAEIAEFMGSRLGFAPIDGFGSTEAGEILMDGRVSRPPVLDYKLDDVPELGYYHTDTPHPRGELLLRSATLTPGYYKRPDVTAEVFDEDGYYRTGDIMAEIAPDHLVYVDRRKNVLKLSQGEFVAVSKLEALFVASPLIRQIYVYGSSERAYLLAVIVPAEDATKPAIAESLHRIARDAGLNSYEVPRDFLLVDEPFTTANGLLTDLRKLMRPRLKDRYGAALEALYQELADRETSEVDALRRAGREQPVLDAVLRAAQAVLSHSPAPDSHFTDLGGDSLSALTFSTLLREIFDVDVPVGTVIGPAGTLRRLAEHIESALASGVTTPTVATVHGTGPARASDLTLPKFIDAGTLATAVSLSLPDGPIRTVLLTGANGYLGRFLCLEWLERLAPVGGKLICVVRGRDADAAYQRLESVFDSGDPELLQHFRDLSPHLEVLAGDIGEPNLGLDNEMWQRLADTVDLISHPAALVNHVLPYEQLFGPNVVGTAELIRLALTTKLKPVTYLSTVAVIDGQASIADEDADIRVTSTVRELGDDYANGYATSKWAGEVLLREAHDLCGLPVAVFRSDMILAHSRYRGQLNVPDMFTRLLLSVLATGVAPKSFYRADSAAHYDGLPVDFTAEAVTTLGEQATSGFHTFNVLNPHADGISLDVFVDWLIAAGHTIVRVDDYGAWFTRFERAIRALPERQRQHSLLPLLHAFATPAEPVNGAGVPVDRFQAAVQAAKIGPDKDIPHITEELIRKYAADLRRLSLIR</sequence>
<dbReference type="InterPro" id="IPR013120">
    <property type="entry name" value="FAR_NAD-bd"/>
</dbReference>
<feature type="binding site" evidence="6">
    <location>
        <position position="456"/>
    </location>
    <ligand>
        <name>AMP</name>
        <dbReference type="ChEBI" id="CHEBI:456215"/>
    </ligand>
</feature>
<dbReference type="InterPro" id="IPR036736">
    <property type="entry name" value="ACP-like_sf"/>
</dbReference>
<feature type="binding site" evidence="6">
    <location>
        <begin position="736"/>
        <end position="739"/>
    </location>
    <ligand>
        <name>NADP(+)</name>
        <dbReference type="ChEBI" id="CHEBI:58349"/>
    </ligand>
</feature>
<dbReference type="Pfam" id="PF07993">
    <property type="entry name" value="NAD_binding_4"/>
    <property type="match status" value="1"/>
</dbReference>
<dbReference type="Gene3D" id="3.40.50.720">
    <property type="entry name" value="NAD(P)-binding Rossmann-like Domain"/>
    <property type="match status" value="1"/>
</dbReference>
<feature type="binding site" evidence="6">
    <location>
        <position position="477"/>
    </location>
    <ligand>
        <name>AMP</name>
        <dbReference type="ChEBI" id="CHEBI:456215"/>
    </ligand>
</feature>
<evidence type="ECO:0000256" key="1">
    <source>
        <dbReference type="ARBA" id="ARBA00022450"/>
    </source>
</evidence>
<feature type="binding site" evidence="6">
    <location>
        <position position="284"/>
    </location>
    <ligand>
        <name>AMP</name>
        <dbReference type="ChEBI" id="CHEBI:456215"/>
    </ligand>
</feature>
<evidence type="ECO:0000313" key="9">
    <source>
        <dbReference type="Proteomes" id="UP000256269"/>
    </source>
</evidence>
<keyword evidence="3 6" id="KW-0547">Nucleotide-binding</keyword>
<dbReference type="InterPro" id="IPR009081">
    <property type="entry name" value="PP-bd_ACP"/>
</dbReference>
<keyword evidence="6" id="KW-0560">Oxidoreductase</keyword>
<keyword evidence="8" id="KW-0436">Ligase</keyword>
<dbReference type="AlphaFoldDB" id="A0A3E0HEA4"/>
<dbReference type="SMART" id="SM00823">
    <property type="entry name" value="PKS_PP"/>
    <property type="match status" value="1"/>
</dbReference>
<dbReference type="Proteomes" id="UP000256269">
    <property type="component" value="Unassembled WGS sequence"/>
</dbReference>
<dbReference type="EMBL" id="QUNO01000009">
    <property type="protein sequence ID" value="REH43601.1"/>
    <property type="molecule type" value="Genomic_DNA"/>
</dbReference>
<feature type="binding site" evidence="6">
    <location>
        <position position="569"/>
    </location>
    <ligand>
        <name>AMP</name>
        <dbReference type="ChEBI" id="CHEBI:456215"/>
    </ligand>
</feature>
<comment type="cofactor">
    <cofactor evidence="6">
        <name>pantetheine 4'-phosphate</name>
        <dbReference type="ChEBI" id="CHEBI:47942"/>
    </cofactor>
    <text evidence="6">Binds 1 phosphopantetheine covalently.</text>
</comment>
<comment type="catalytic activity">
    <reaction evidence="5">
        <text>a long-chain fatty acid + ATP + CoA = a long-chain fatty acyl-CoA + AMP + diphosphate</text>
        <dbReference type="Rhea" id="RHEA:15421"/>
        <dbReference type="ChEBI" id="CHEBI:30616"/>
        <dbReference type="ChEBI" id="CHEBI:33019"/>
        <dbReference type="ChEBI" id="CHEBI:57287"/>
        <dbReference type="ChEBI" id="CHEBI:57560"/>
        <dbReference type="ChEBI" id="CHEBI:83139"/>
        <dbReference type="ChEBI" id="CHEBI:456215"/>
        <dbReference type="EC" id="6.2.1.3"/>
    </reaction>
    <physiologicalReaction direction="left-to-right" evidence="5">
        <dbReference type="Rhea" id="RHEA:15422"/>
    </physiologicalReaction>
</comment>
<dbReference type="GO" id="GO:0016620">
    <property type="term" value="F:oxidoreductase activity, acting on the aldehyde or oxo group of donors, NAD or NADP as acceptor"/>
    <property type="evidence" value="ECO:0007669"/>
    <property type="project" value="UniProtKB-UniRule"/>
</dbReference>
<dbReference type="NCBIfam" id="TIGR01746">
    <property type="entry name" value="Thioester-redct"/>
    <property type="match status" value="1"/>
</dbReference>
<dbReference type="PANTHER" id="PTHR43272:SF33">
    <property type="entry name" value="AMP-BINDING DOMAIN-CONTAINING PROTEIN-RELATED"/>
    <property type="match status" value="1"/>
</dbReference>
<dbReference type="InterPro" id="IPR020845">
    <property type="entry name" value="AMP-binding_CS"/>
</dbReference>
<protein>
    <recommendedName>
        <fullName evidence="6">Carboxylic acid reductase</fullName>
        <shortName evidence="6">CAR</shortName>
        <ecNumber evidence="6">1.2.1.-</ecNumber>
    </recommendedName>
    <alternativeName>
        <fullName evidence="6">ATP/NADPH-dependent carboxylic acid reductase</fullName>
    </alternativeName>
</protein>
<comment type="function">
    <text evidence="6">Catalyzes the ATP- and NADPH-dependent reduction of carboxylic acids to the corresponding aldehydes.</text>
</comment>
<feature type="domain" description="Carrier" evidence="7">
    <location>
        <begin position="604"/>
        <end position="680"/>
    </location>
</feature>
<name>A0A3E0HEA4_9PSEU</name>
<dbReference type="SUPFAM" id="SSF51735">
    <property type="entry name" value="NAD(P)-binding Rossmann-fold domains"/>
    <property type="match status" value="1"/>
</dbReference>
<feature type="binding site" evidence="6">
    <location>
        <position position="930"/>
    </location>
    <ligand>
        <name>NADP(+)</name>
        <dbReference type="ChEBI" id="CHEBI:58349"/>
    </ligand>
</feature>
<evidence type="ECO:0000313" key="8">
    <source>
        <dbReference type="EMBL" id="REH43601.1"/>
    </source>
</evidence>
<accession>A0A3E0HEA4</accession>
<dbReference type="SUPFAM" id="SSF56801">
    <property type="entry name" value="Acetyl-CoA synthetase-like"/>
    <property type="match status" value="1"/>
</dbReference>
<dbReference type="PANTHER" id="PTHR43272">
    <property type="entry name" value="LONG-CHAIN-FATTY-ACID--COA LIGASE"/>
    <property type="match status" value="1"/>
</dbReference>
<dbReference type="HAMAP" id="MF_02247">
    <property type="entry name" value="Carbox_acid_reduct"/>
    <property type="match status" value="1"/>
</dbReference>
<dbReference type="GO" id="GO:0005524">
    <property type="term" value="F:ATP binding"/>
    <property type="evidence" value="ECO:0007669"/>
    <property type="project" value="UniProtKB-UniRule"/>
</dbReference>
<dbReference type="EC" id="1.2.1.-" evidence="6"/>
<dbReference type="GO" id="GO:0031177">
    <property type="term" value="F:phosphopantetheine binding"/>
    <property type="evidence" value="ECO:0007669"/>
    <property type="project" value="UniProtKB-UniRule"/>
</dbReference>
<reference evidence="8 9" key="1">
    <citation type="submission" date="2018-08" db="EMBL/GenBank/DDBJ databases">
        <title>Genomic Encyclopedia of Archaeal and Bacterial Type Strains, Phase II (KMG-II): from individual species to whole genera.</title>
        <authorList>
            <person name="Goeker M."/>
        </authorList>
    </citation>
    <scope>NUCLEOTIDE SEQUENCE [LARGE SCALE GENOMIC DNA]</scope>
    <source>
        <strain evidence="8 9">DSM 45791</strain>
    </source>
</reference>
<gene>
    <name evidence="6" type="primary">car</name>
    <name evidence="8" type="ORF">BCF44_109144</name>
</gene>
<dbReference type="InterPro" id="IPR000873">
    <property type="entry name" value="AMP-dep_synth/lig_dom"/>
</dbReference>
<dbReference type="Pfam" id="PF00501">
    <property type="entry name" value="AMP-binding"/>
    <property type="match status" value="1"/>
</dbReference>
<dbReference type="InterPro" id="IPR042099">
    <property type="entry name" value="ANL_N_sf"/>
</dbReference>
<comment type="caution">
    <text evidence="6">Lacks conserved residue(s) required for the propagation of feature annotation.</text>
</comment>
<feature type="binding site" evidence="6">
    <location>
        <position position="907"/>
    </location>
    <ligand>
        <name>NADP(+)</name>
        <dbReference type="ChEBI" id="CHEBI:58349"/>
    </ligand>
</feature>
<dbReference type="InterPro" id="IPR046407">
    <property type="entry name" value="CAR"/>
</dbReference>
<feature type="binding site" evidence="6">
    <location>
        <position position="903"/>
    </location>
    <ligand>
        <name>NADP(+)</name>
        <dbReference type="ChEBI" id="CHEBI:58349"/>
    </ligand>
</feature>
<evidence type="ECO:0000256" key="5">
    <source>
        <dbReference type="ARBA" id="ARBA00024484"/>
    </source>
</evidence>
<dbReference type="InterPro" id="IPR020806">
    <property type="entry name" value="PKS_PP-bd"/>
</dbReference>
<organism evidence="8 9">
    <name type="scientific">Kutzneria buriramensis</name>
    <dbReference type="NCBI Taxonomy" id="1045776"/>
    <lineage>
        <taxon>Bacteria</taxon>
        <taxon>Bacillati</taxon>
        <taxon>Actinomycetota</taxon>
        <taxon>Actinomycetes</taxon>
        <taxon>Pseudonocardiales</taxon>
        <taxon>Pseudonocardiaceae</taxon>
        <taxon>Kutzneria</taxon>
    </lineage>
</organism>
<feature type="binding site" evidence="6">
    <location>
        <position position="868"/>
    </location>
    <ligand>
        <name>NADP(+)</name>
        <dbReference type="ChEBI" id="CHEBI:58349"/>
    </ligand>
</feature>
<dbReference type="InterPro" id="IPR036291">
    <property type="entry name" value="NAD(P)-bd_dom_sf"/>
</dbReference>